<sequence length="313" mass="35507">MSFGLTNSPATFQALMNSIFMDLIAKGKVAVYLDDILIYSTTLEEHHQTTHEEQVEYLGMVICEGQISMDPVKVCAVKEWAIPRNLCKTNTQADPLSHIPTFQVTGVEDNQGQVVLHPERFMRIDVARVKGRELEERICKGAEEEAEVLQAVEELKKRGSQRLINGLLEWEKDNGLVYYKEKLYISGDKRLCTDMLKQCYDALIAGHLGEHGTLEQVSCYYWWPGMGNFVQKYVQECEKCQWSKPAIHLDATLHLHDVPKGSWNVVGVDLVTELPESQGYDAIITYIDLYSKQVYVSLTITTLDAKGVADLHY</sequence>
<dbReference type="PANTHER" id="PTHR37984:SF15">
    <property type="entry name" value="INTEGRASE CATALYTIC DOMAIN-CONTAINING PROTEIN"/>
    <property type="match status" value="1"/>
</dbReference>
<reference evidence="3 4" key="1">
    <citation type="submission" date="2015-12" db="EMBL/GenBank/DDBJ databases">
        <title>Draft genome sequence of Moniliophthora roreri, the causal agent of frosty pod rot of cacao.</title>
        <authorList>
            <person name="Aime M.C."/>
            <person name="Diaz-Valderrama J.R."/>
            <person name="Kijpornyongpan T."/>
            <person name="Phillips-Mora W."/>
        </authorList>
    </citation>
    <scope>NUCLEOTIDE SEQUENCE [LARGE SCALE GENOMIC DNA]</scope>
    <source>
        <strain evidence="3 4">MCA 2952</strain>
    </source>
</reference>
<dbReference type="InterPro" id="IPR041588">
    <property type="entry name" value="Integrase_H2C2"/>
</dbReference>
<dbReference type="InterPro" id="IPR043502">
    <property type="entry name" value="DNA/RNA_pol_sf"/>
</dbReference>
<evidence type="ECO:0000313" key="3">
    <source>
        <dbReference type="EMBL" id="KTB41757.1"/>
    </source>
</evidence>
<name>A0A0W0FZK0_MONRR</name>
<dbReference type="InterPro" id="IPR043128">
    <property type="entry name" value="Rev_trsase/Diguanyl_cyclase"/>
</dbReference>
<dbReference type="Gene3D" id="3.30.70.270">
    <property type="match status" value="1"/>
</dbReference>
<dbReference type="InterPro" id="IPR050951">
    <property type="entry name" value="Retrovirus_Pol_polyprotein"/>
</dbReference>
<evidence type="ECO:0008006" key="5">
    <source>
        <dbReference type="Google" id="ProtNLM"/>
    </source>
</evidence>
<feature type="domain" description="Integrase zinc-binding" evidence="2">
    <location>
        <begin position="189"/>
        <end position="245"/>
    </location>
</feature>
<dbReference type="Pfam" id="PF17921">
    <property type="entry name" value="Integrase_H2C2"/>
    <property type="match status" value="1"/>
</dbReference>
<evidence type="ECO:0000313" key="4">
    <source>
        <dbReference type="Proteomes" id="UP000054988"/>
    </source>
</evidence>
<feature type="domain" description="Reverse transcriptase" evidence="1">
    <location>
        <begin position="1"/>
        <end position="56"/>
    </location>
</feature>
<accession>A0A0W0FZK0</accession>
<dbReference type="Pfam" id="PF00078">
    <property type="entry name" value="RVT_1"/>
    <property type="match status" value="1"/>
</dbReference>
<protein>
    <recommendedName>
        <fullName evidence="5">Reverse transcriptase domain-containing protein</fullName>
    </recommendedName>
</protein>
<evidence type="ECO:0000259" key="2">
    <source>
        <dbReference type="Pfam" id="PF17921"/>
    </source>
</evidence>
<dbReference type="InterPro" id="IPR000477">
    <property type="entry name" value="RT_dom"/>
</dbReference>
<dbReference type="PANTHER" id="PTHR37984">
    <property type="entry name" value="PROTEIN CBG26694"/>
    <property type="match status" value="1"/>
</dbReference>
<organism evidence="3 4">
    <name type="scientific">Moniliophthora roreri</name>
    <name type="common">Frosty pod rot fungus</name>
    <name type="synonym">Monilia roreri</name>
    <dbReference type="NCBI Taxonomy" id="221103"/>
    <lineage>
        <taxon>Eukaryota</taxon>
        <taxon>Fungi</taxon>
        <taxon>Dikarya</taxon>
        <taxon>Basidiomycota</taxon>
        <taxon>Agaricomycotina</taxon>
        <taxon>Agaricomycetes</taxon>
        <taxon>Agaricomycetidae</taxon>
        <taxon>Agaricales</taxon>
        <taxon>Marasmiineae</taxon>
        <taxon>Marasmiaceae</taxon>
        <taxon>Moniliophthora</taxon>
    </lineage>
</organism>
<dbReference type="SUPFAM" id="SSF56672">
    <property type="entry name" value="DNA/RNA polymerases"/>
    <property type="match status" value="1"/>
</dbReference>
<comment type="caution">
    <text evidence="3">The sequence shown here is derived from an EMBL/GenBank/DDBJ whole genome shotgun (WGS) entry which is preliminary data.</text>
</comment>
<proteinExistence type="predicted"/>
<gene>
    <name evidence="3" type="ORF">WG66_5665</name>
</gene>
<dbReference type="eggNOG" id="KOG0017">
    <property type="taxonomic scope" value="Eukaryota"/>
</dbReference>
<dbReference type="AlphaFoldDB" id="A0A0W0FZK0"/>
<dbReference type="EMBL" id="LATX01001425">
    <property type="protein sequence ID" value="KTB41757.1"/>
    <property type="molecule type" value="Genomic_DNA"/>
</dbReference>
<dbReference type="Gene3D" id="1.10.340.70">
    <property type="match status" value="1"/>
</dbReference>
<dbReference type="Proteomes" id="UP000054988">
    <property type="component" value="Unassembled WGS sequence"/>
</dbReference>
<evidence type="ECO:0000259" key="1">
    <source>
        <dbReference type="Pfam" id="PF00078"/>
    </source>
</evidence>